<keyword evidence="1" id="KW-1133">Transmembrane helix</keyword>
<organism evidence="2 3">
    <name type="scientific">Sessilibacter corallicola</name>
    <dbReference type="NCBI Taxonomy" id="2904075"/>
    <lineage>
        <taxon>Bacteria</taxon>
        <taxon>Pseudomonadati</taxon>
        <taxon>Pseudomonadota</taxon>
        <taxon>Gammaproteobacteria</taxon>
        <taxon>Cellvibrionales</taxon>
        <taxon>Cellvibrionaceae</taxon>
        <taxon>Sessilibacter</taxon>
    </lineage>
</organism>
<proteinExistence type="predicted"/>
<evidence type="ECO:0000313" key="2">
    <source>
        <dbReference type="EMBL" id="GAA6169669.1"/>
    </source>
</evidence>
<dbReference type="Pfam" id="PF04298">
    <property type="entry name" value="Zn_peptidase_2"/>
    <property type="match status" value="1"/>
</dbReference>
<keyword evidence="3" id="KW-1185">Reference proteome</keyword>
<name>A0ABQ0ADE1_9GAMM</name>
<dbReference type="RefSeq" id="WP_353304145.1">
    <property type="nucleotide sequence ID" value="NZ_BAABWN010000014.1"/>
</dbReference>
<accession>A0ABQ0ADE1</accession>
<keyword evidence="1" id="KW-0472">Membrane</keyword>
<reference evidence="2 3" key="1">
    <citation type="submission" date="2024-04" db="EMBL/GenBank/DDBJ databases">
        <title>Draft genome sequence of Sessilibacter corallicola NBRC 116591.</title>
        <authorList>
            <person name="Miyakawa T."/>
            <person name="Kusuya Y."/>
            <person name="Miura T."/>
        </authorList>
    </citation>
    <scope>NUCLEOTIDE SEQUENCE [LARGE SCALE GENOMIC DNA]</scope>
    <source>
        <strain evidence="2 3">KU-00831-HH</strain>
    </source>
</reference>
<keyword evidence="1" id="KW-0812">Transmembrane</keyword>
<dbReference type="InterPro" id="IPR007395">
    <property type="entry name" value="Zn_peptidase_2"/>
</dbReference>
<dbReference type="Proteomes" id="UP001465153">
    <property type="component" value="Unassembled WGS sequence"/>
</dbReference>
<feature type="transmembrane region" description="Helical" evidence="1">
    <location>
        <begin position="146"/>
        <end position="168"/>
    </location>
</feature>
<dbReference type="PANTHER" id="PTHR36434">
    <property type="entry name" value="MEMBRANE PROTEASE YUGP-RELATED"/>
    <property type="match status" value="1"/>
</dbReference>
<sequence>MIYGLGLLFLFLLVYGPQLWVRFVMWRHSKDLDGMPGTGGELANHLVKTLNLEGVTVKEGPPGANYYSPDEKVVCLDARLYNGKSLTAVAVAAHEIGHAIQFTREEPISKLRKKYMGTALVIKKVGAVLLMISPIIFALLKIPHVLLANVAIGVLVLIASALMYLAVLPEEYDASFNKALPILESGYVPEKHMPAVRSVLKAAALTYFAAALADSIRLWMLLRYLR</sequence>
<dbReference type="PANTHER" id="PTHR36434:SF1">
    <property type="entry name" value="MEMBRANE PROTEASE YUGP-RELATED"/>
    <property type="match status" value="1"/>
</dbReference>
<feature type="transmembrane region" description="Helical" evidence="1">
    <location>
        <begin position="120"/>
        <end position="140"/>
    </location>
</feature>
<gene>
    <name evidence="2" type="ORF">NBRC116591_34800</name>
</gene>
<feature type="transmembrane region" description="Helical" evidence="1">
    <location>
        <begin position="199"/>
        <end position="220"/>
    </location>
</feature>
<protein>
    <submittedName>
        <fullName evidence="2">Zinc metallopeptidase</fullName>
    </submittedName>
</protein>
<feature type="transmembrane region" description="Helical" evidence="1">
    <location>
        <begin position="6"/>
        <end position="25"/>
    </location>
</feature>
<evidence type="ECO:0000313" key="3">
    <source>
        <dbReference type="Proteomes" id="UP001465153"/>
    </source>
</evidence>
<dbReference type="EMBL" id="BAABWN010000014">
    <property type="protein sequence ID" value="GAA6169669.1"/>
    <property type="molecule type" value="Genomic_DNA"/>
</dbReference>
<evidence type="ECO:0000256" key="1">
    <source>
        <dbReference type="SAM" id="Phobius"/>
    </source>
</evidence>
<comment type="caution">
    <text evidence="2">The sequence shown here is derived from an EMBL/GenBank/DDBJ whole genome shotgun (WGS) entry which is preliminary data.</text>
</comment>